<evidence type="ECO:0000256" key="4">
    <source>
        <dbReference type="SAM" id="MobiDB-lite"/>
    </source>
</evidence>
<dbReference type="InterPro" id="IPR002110">
    <property type="entry name" value="Ankyrin_rpt"/>
</dbReference>
<dbReference type="EMBL" id="JAULSU010000002">
    <property type="protein sequence ID" value="KAK0627885.1"/>
    <property type="molecule type" value="Genomic_DNA"/>
</dbReference>
<dbReference type="Gene3D" id="1.25.40.20">
    <property type="entry name" value="Ankyrin repeat-containing domain"/>
    <property type="match status" value="1"/>
</dbReference>
<feature type="compositionally biased region" description="Polar residues" evidence="4">
    <location>
        <begin position="106"/>
        <end position="116"/>
    </location>
</feature>
<protein>
    <submittedName>
        <fullName evidence="5">Uncharacterized protein</fullName>
    </submittedName>
</protein>
<dbReference type="PROSITE" id="PS50297">
    <property type="entry name" value="ANK_REP_REGION"/>
    <property type="match status" value="1"/>
</dbReference>
<dbReference type="PROSITE" id="PS50088">
    <property type="entry name" value="ANK_REPEAT"/>
    <property type="match status" value="2"/>
</dbReference>
<keyword evidence="6" id="KW-1185">Reference proteome</keyword>
<keyword evidence="1" id="KW-0677">Repeat</keyword>
<accession>A0AA39X6U0</accession>
<dbReference type="Proteomes" id="UP001175000">
    <property type="component" value="Unassembled WGS sequence"/>
</dbReference>
<feature type="repeat" description="ANK" evidence="3">
    <location>
        <begin position="32"/>
        <end position="64"/>
    </location>
</feature>
<sequence>MTGKRPLADACSDGNLEIAELLLVHGAAVKTDKGSPMCLAAGVGDVPVIEALLQHGASARDKDAQGWFESHPYADDVPKEDCNVIKELLKEPAKREWNDLRVEFLQNSTSGKTPQSDLVELPEDDRSVNSATRPLPT</sequence>
<dbReference type="Pfam" id="PF12796">
    <property type="entry name" value="Ank_2"/>
    <property type="match status" value="1"/>
</dbReference>
<evidence type="ECO:0000313" key="5">
    <source>
        <dbReference type="EMBL" id="KAK0627885.1"/>
    </source>
</evidence>
<feature type="repeat" description="ANK" evidence="3">
    <location>
        <begin position="2"/>
        <end position="34"/>
    </location>
</feature>
<dbReference type="SUPFAM" id="SSF48403">
    <property type="entry name" value="Ankyrin repeat"/>
    <property type="match status" value="1"/>
</dbReference>
<reference evidence="5" key="1">
    <citation type="submission" date="2023-06" db="EMBL/GenBank/DDBJ databases">
        <title>Genome-scale phylogeny and comparative genomics of the fungal order Sordariales.</title>
        <authorList>
            <consortium name="Lawrence Berkeley National Laboratory"/>
            <person name="Hensen N."/>
            <person name="Bonometti L."/>
            <person name="Westerberg I."/>
            <person name="Brannstrom I.O."/>
            <person name="Guillou S."/>
            <person name="Cros-Aarteil S."/>
            <person name="Calhoun S."/>
            <person name="Haridas S."/>
            <person name="Kuo A."/>
            <person name="Mondo S."/>
            <person name="Pangilinan J."/>
            <person name="Riley R."/>
            <person name="Labutti K."/>
            <person name="Andreopoulos B."/>
            <person name="Lipzen A."/>
            <person name="Chen C."/>
            <person name="Yanf M."/>
            <person name="Daum C."/>
            <person name="Ng V."/>
            <person name="Clum A."/>
            <person name="Steindorff A."/>
            <person name="Ohm R."/>
            <person name="Martin F."/>
            <person name="Silar P."/>
            <person name="Natvig D."/>
            <person name="Lalanne C."/>
            <person name="Gautier V."/>
            <person name="Ament-Velasquez S.L."/>
            <person name="Kruys A."/>
            <person name="Hutchinson M.I."/>
            <person name="Powell A.J."/>
            <person name="Barry K."/>
            <person name="Miller A.N."/>
            <person name="Grigoriev I.V."/>
            <person name="Debuchy R."/>
            <person name="Gladieux P."/>
            <person name="Thoren M.H."/>
            <person name="Johannesson H."/>
        </authorList>
    </citation>
    <scope>NUCLEOTIDE SEQUENCE</scope>
    <source>
        <strain evidence="5">CBS 606.72</strain>
    </source>
</reference>
<dbReference type="AlphaFoldDB" id="A0AA39X6U0"/>
<keyword evidence="2 3" id="KW-0040">ANK repeat</keyword>
<organism evidence="5 6">
    <name type="scientific">Immersiella caudata</name>
    <dbReference type="NCBI Taxonomy" id="314043"/>
    <lineage>
        <taxon>Eukaryota</taxon>
        <taxon>Fungi</taxon>
        <taxon>Dikarya</taxon>
        <taxon>Ascomycota</taxon>
        <taxon>Pezizomycotina</taxon>
        <taxon>Sordariomycetes</taxon>
        <taxon>Sordariomycetidae</taxon>
        <taxon>Sordariales</taxon>
        <taxon>Lasiosphaeriaceae</taxon>
        <taxon>Immersiella</taxon>
    </lineage>
</organism>
<proteinExistence type="predicted"/>
<dbReference type="SMART" id="SM00248">
    <property type="entry name" value="ANK"/>
    <property type="match status" value="2"/>
</dbReference>
<gene>
    <name evidence="5" type="ORF">B0T14DRAFT_563651</name>
</gene>
<comment type="caution">
    <text evidence="5">The sequence shown here is derived from an EMBL/GenBank/DDBJ whole genome shotgun (WGS) entry which is preliminary data.</text>
</comment>
<evidence type="ECO:0000256" key="3">
    <source>
        <dbReference type="PROSITE-ProRule" id="PRU00023"/>
    </source>
</evidence>
<evidence type="ECO:0000313" key="6">
    <source>
        <dbReference type="Proteomes" id="UP001175000"/>
    </source>
</evidence>
<feature type="region of interest" description="Disordered" evidence="4">
    <location>
        <begin position="106"/>
        <end position="137"/>
    </location>
</feature>
<dbReference type="PANTHER" id="PTHR24171">
    <property type="entry name" value="ANKYRIN REPEAT DOMAIN-CONTAINING PROTEIN 39-RELATED"/>
    <property type="match status" value="1"/>
</dbReference>
<evidence type="ECO:0000256" key="1">
    <source>
        <dbReference type="ARBA" id="ARBA00022737"/>
    </source>
</evidence>
<dbReference type="InterPro" id="IPR036770">
    <property type="entry name" value="Ankyrin_rpt-contain_sf"/>
</dbReference>
<name>A0AA39X6U0_9PEZI</name>
<feature type="compositionally biased region" description="Polar residues" evidence="4">
    <location>
        <begin position="128"/>
        <end position="137"/>
    </location>
</feature>
<evidence type="ECO:0000256" key="2">
    <source>
        <dbReference type="ARBA" id="ARBA00023043"/>
    </source>
</evidence>